<gene>
    <name evidence="1" type="ordered locus">Os01g0693350</name>
    <name evidence="1" type="ORF">OSNPB_010693350</name>
</gene>
<evidence type="ECO:0000313" key="1">
    <source>
        <dbReference type="EMBL" id="BAS73824.1"/>
    </source>
</evidence>
<dbReference type="PaxDb" id="39947-A0A0P0V6W2"/>
<organism evidence="1 2">
    <name type="scientific">Oryza sativa subsp. japonica</name>
    <name type="common">Rice</name>
    <dbReference type="NCBI Taxonomy" id="39947"/>
    <lineage>
        <taxon>Eukaryota</taxon>
        <taxon>Viridiplantae</taxon>
        <taxon>Streptophyta</taxon>
        <taxon>Embryophyta</taxon>
        <taxon>Tracheophyta</taxon>
        <taxon>Spermatophyta</taxon>
        <taxon>Magnoliopsida</taxon>
        <taxon>Liliopsida</taxon>
        <taxon>Poales</taxon>
        <taxon>Poaceae</taxon>
        <taxon>BOP clade</taxon>
        <taxon>Oryzoideae</taxon>
        <taxon>Oryzeae</taxon>
        <taxon>Oryzinae</taxon>
        <taxon>Oryza</taxon>
        <taxon>Oryza sativa</taxon>
    </lineage>
</organism>
<dbReference type="InParanoid" id="A0A0P0V6W2"/>
<sequence length="81" mass="8730">MQRIPSPAADGLSQERAASVVEACTELRSVEHSEFADQIATPEQSFLGRLLAEKPGRTLFNSGMKKIVDSGMDSVVHITAD</sequence>
<reference evidence="1 2" key="3">
    <citation type="journal article" date="2013" name="Rice">
        <title>Improvement of the Oryza sativa Nipponbare reference genome using next generation sequence and optical map data.</title>
        <authorList>
            <person name="Kawahara Y."/>
            <person name="de la Bastide M."/>
            <person name="Hamilton J.P."/>
            <person name="Kanamori H."/>
            <person name="McCombie W.R."/>
            <person name="Ouyang S."/>
            <person name="Schwartz D.C."/>
            <person name="Tanaka T."/>
            <person name="Wu J."/>
            <person name="Zhou S."/>
            <person name="Childs K.L."/>
            <person name="Davidson R.M."/>
            <person name="Lin H."/>
            <person name="Quesada-Ocampo L."/>
            <person name="Vaillancourt B."/>
            <person name="Sakai H."/>
            <person name="Lee S.S."/>
            <person name="Kim J."/>
            <person name="Numa H."/>
            <person name="Itoh T."/>
            <person name="Buell C.R."/>
            <person name="Matsumoto T."/>
        </authorList>
    </citation>
    <scope>NUCLEOTIDE SEQUENCE [LARGE SCALE GENOMIC DNA]</scope>
    <source>
        <strain evidence="2">cv. Nipponbare</strain>
    </source>
</reference>
<protein>
    <submittedName>
        <fullName evidence="1">Os01g0693350 protein</fullName>
    </submittedName>
</protein>
<dbReference type="Proteomes" id="UP000059680">
    <property type="component" value="Chromosome 1"/>
</dbReference>
<reference evidence="2" key="1">
    <citation type="journal article" date="2005" name="Nature">
        <title>The map-based sequence of the rice genome.</title>
        <authorList>
            <consortium name="International rice genome sequencing project (IRGSP)"/>
            <person name="Matsumoto T."/>
            <person name="Wu J."/>
            <person name="Kanamori H."/>
            <person name="Katayose Y."/>
            <person name="Fujisawa M."/>
            <person name="Namiki N."/>
            <person name="Mizuno H."/>
            <person name="Yamamoto K."/>
            <person name="Antonio B.A."/>
            <person name="Baba T."/>
            <person name="Sakata K."/>
            <person name="Nagamura Y."/>
            <person name="Aoki H."/>
            <person name="Arikawa K."/>
            <person name="Arita K."/>
            <person name="Bito T."/>
            <person name="Chiden Y."/>
            <person name="Fujitsuka N."/>
            <person name="Fukunaka R."/>
            <person name="Hamada M."/>
            <person name="Harada C."/>
            <person name="Hayashi A."/>
            <person name="Hijishita S."/>
            <person name="Honda M."/>
            <person name="Hosokawa S."/>
            <person name="Ichikawa Y."/>
            <person name="Idonuma A."/>
            <person name="Iijima M."/>
            <person name="Ikeda M."/>
            <person name="Ikeno M."/>
            <person name="Ito K."/>
            <person name="Ito S."/>
            <person name="Ito T."/>
            <person name="Ito Y."/>
            <person name="Ito Y."/>
            <person name="Iwabuchi A."/>
            <person name="Kamiya K."/>
            <person name="Karasawa W."/>
            <person name="Kurita K."/>
            <person name="Katagiri S."/>
            <person name="Kikuta A."/>
            <person name="Kobayashi H."/>
            <person name="Kobayashi N."/>
            <person name="Machita K."/>
            <person name="Maehara T."/>
            <person name="Masukawa M."/>
            <person name="Mizubayashi T."/>
            <person name="Mukai Y."/>
            <person name="Nagasaki H."/>
            <person name="Nagata Y."/>
            <person name="Naito S."/>
            <person name="Nakashima M."/>
            <person name="Nakama Y."/>
            <person name="Nakamichi Y."/>
            <person name="Nakamura M."/>
            <person name="Meguro A."/>
            <person name="Negishi M."/>
            <person name="Ohta I."/>
            <person name="Ohta T."/>
            <person name="Okamoto M."/>
            <person name="Ono N."/>
            <person name="Saji S."/>
            <person name="Sakaguchi M."/>
            <person name="Sakai K."/>
            <person name="Shibata M."/>
            <person name="Shimokawa T."/>
            <person name="Song J."/>
            <person name="Takazaki Y."/>
            <person name="Terasawa K."/>
            <person name="Tsugane M."/>
            <person name="Tsuji K."/>
            <person name="Ueda S."/>
            <person name="Waki K."/>
            <person name="Yamagata H."/>
            <person name="Yamamoto M."/>
            <person name="Yamamoto S."/>
            <person name="Yamane H."/>
            <person name="Yoshiki S."/>
            <person name="Yoshihara R."/>
            <person name="Yukawa K."/>
            <person name="Zhong H."/>
            <person name="Yano M."/>
            <person name="Yuan Q."/>
            <person name="Ouyang S."/>
            <person name="Liu J."/>
            <person name="Jones K.M."/>
            <person name="Gansberger K."/>
            <person name="Moffat K."/>
            <person name="Hill J."/>
            <person name="Bera J."/>
            <person name="Fadrosh D."/>
            <person name="Jin S."/>
            <person name="Johri S."/>
            <person name="Kim M."/>
            <person name="Overton L."/>
            <person name="Reardon M."/>
            <person name="Tsitrin T."/>
            <person name="Vuong H."/>
            <person name="Weaver B."/>
            <person name="Ciecko A."/>
            <person name="Tallon L."/>
            <person name="Jackson J."/>
            <person name="Pai G."/>
            <person name="Aken S.V."/>
            <person name="Utterback T."/>
            <person name="Reidmuller S."/>
            <person name="Feldblyum T."/>
            <person name="Hsiao J."/>
            <person name="Zismann V."/>
            <person name="Iobst S."/>
            <person name="de Vazeille A.R."/>
            <person name="Buell C.R."/>
            <person name="Ying K."/>
            <person name="Li Y."/>
            <person name="Lu T."/>
            <person name="Huang Y."/>
            <person name="Zhao Q."/>
            <person name="Feng Q."/>
            <person name="Zhang L."/>
            <person name="Zhu J."/>
            <person name="Weng Q."/>
            <person name="Mu J."/>
            <person name="Lu Y."/>
            <person name="Fan D."/>
            <person name="Liu Y."/>
            <person name="Guan J."/>
            <person name="Zhang Y."/>
            <person name="Yu S."/>
            <person name="Liu X."/>
            <person name="Zhang Y."/>
            <person name="Hong G."/>
            <person name="Han B."/>
            <person name="Choisne N."/>
            <person name="Demange N."/>
            <person name="Orjeda G."/>
            <person name="Samain S."/>
            <person name="Cattolico L."/>
            <person name="Pelletier E."/>
            <person name="Couloux A."/>
            <person name="Segurens B."/>
            <person name="Wincker P."/>
            <person name="D'Hont A."/>
            <person name="Scarpelli C."/>
            <person name="Weissenbach J."/>
            <person name="Salanoubat M."/>
            <person name="Quetier F."/>
            <person name="Yu Y."/>
            <person name="Kim H.R."/>
            <person name="Rambo T."/>
            <person name="Currie J."/>
            <person name="Collura K."/>
            <person name="Luo M."/>
            <person name="Yang T."/>
            <person name="Ammiraju J.S.S."/>
            <person name="Engler F."/>
            <person name="Soderlund C."/>
            <person name="Wing R.A."/>
            <person name="Palmer L.E."/>
            <person name="de la Bastide M."/>
            <person name="Spiegel L."/>
            <person name="Nascimento L."/>
            <person name="Zutavern T."/>
            <person name="O'Shaughnessy A."/>
            <person name="Dike S."/>
            <person name="Dedhia N."/>
            <person name="Preston R."/>
            <person name="Balija V."/>
            <person name="McCombie W.R."/>
            <person name="Chow T."/>
            <person name="Chen H."/>
            <person name="Chung M."/>
            <person name="Chen C."/>
            <person name="Shaw J."/>
            <person name="Wu H."/>
            <person name="Hsiao K."/>
            <person name="Chao Y."/>
            <person name="Chu M."/>
            <person name="Cheng C."/>
            <person name="Hour A."/>
            <person name="Lee P."/>
            <person name="Lin S."/>
            <person name="Lin Y."/>
            <person name="Liou J."/>
            <person name="Liu S."/>
            <person name="Hsing Y."/>
            <person name="Raghuvanshi S."/>
            <person name="Mohanty A."/>
            <person name="Bharti A.K."/>
            <person name="Gaur A."/>
            <person name="Gupta V."/>
            <person name="Kumar D."/>
            <person name="Ravi V."/>
            <person name="Vij S."/>
            <person name="Kapur A."/>
            <person name="Khurana P."/>
            <person name="Khurana P."/>
            <person name="Khurana J.P."/>
            <person name="Tyagi A.K."/>
            <person name="Gaikwad K."/>
            <person name="Singh A."/>
            <person name="Dalal V."/>
            <person name="Srivastava S."/>
            <person name="Dixit A."/>
            <person name="Pal A.K."/>
            <person name="Ghazi I.A."/>
            <person name="Yadav M."/>
            <person name="Pandit A."/>
            <person name="Bhargava A."/>
            <person name="Sureshbabu K."/>
            <person name="Batra K."/>
            <person name="Sharma T.R."/>
            <person name="Mohapatra T."/>
            <person name="Singh N.K."/>
            <person name="Messing J."/>
            <person name="Nelson A.B."/>
            <person name="Fuks G."/>
            <person name="Kavchok S."/>
            <person name="Keizer G."/>
            <person name="Linton E."/>
            <person name="Llaca V."/>
            <person name="Song R."/>
            <person name="Tanyolac B."/>
            <person name="Young S."/>
            <person name="Ho-Il K."/>
            <person name="Hahn J.H."/>
            <person name="Sangsakoo G."/>
            <person name="Vanavichit A."/>
            <person name="de Mattos Luiz.A.T."/>
            <person name="Zimmer P.D."/>
            <person name="Malone G."/>
            <person name="Dellagostin O."/>
            <person name="de Oliveira A.C."/>
            <person name="Bevan M."/>
            <person name="Bancroft I."/>
            <person name="Minx P."/>
            <person name="Cordum H."/>
            <person name="Wilson R."/>
            <person name="Cheng Z."/>
            <person name="Jin W."/>
            <person name="Jiang J."/>
            <person name="Leong S.A."/>
            <person name="Iwama H."/>
            <person name="Gojobori T."/>
            <person name="Itoh T."/>
            <person name="Niimura Y."/>
            <person name="Fujii Y."/>
            <person name="Habara T."/>
            <person name="Sakai H."/>
            <person name="Sato Y."/>
            <person name="Wilson G."/>
            <person name="Kumar K."/>
            <person name="McCouch S."/>
            <person name="Juretic N."/>
            <person name="Hoen D."/>
            <person name="Wright S."/>
            <person name="Bruskiewich R."/>
            <person name="Bureau T."/>
            <person name="Miyao A."/>
            <person name="Hirochika H."/>
            <person name="Nishikawa T."/>
            <person name="Kadowaki K."/>
            <person name="Sugiura M."/>
            <person name="Burr B."/>
            <person name="Sasaki T."/>
        </authorList>
    </citation>
    <scope>NUCLEOTIDE SEQUENCE [LARGE SCALE GENOMIC DNA]</scope>
    <source>
        <strain evidence="2">cv. Nipponbare</strain>
    </source>
</reference>
<dbReference type="AlphaFoldDB" id="A0A0P0V6W2"/>
<proteinExistence type="predicted"/>
<name>A0A0P0V6W2_ORYSJ</name>
<evidence type="ECO:0000313" key="2">
    <source>
        <dbReference type="Proteomes" id="UP000059680"/>
    </source>
</evidence>
<reference evidence="1 2" key="2">
    <citation type="journal article" date="2013" name="Plant Cell Physiol.">
        <title>Rice Annotation Project Database (RAP-DB): an integrative and interactive database for rice genomics.</title>
        <authorList>
            <person name="Sakai H."/>
            <person name="Lee S.S."/>
            <person name="Tanaka T."/>
            <person name="Numa H."/>
            <person name="Kim J."/>
            <person name="Kawahara Y."/>
            <person name="Wakimoto H."/>
            <person name="Yang C.C."/>
            <person name="Iwamoto M."/>
            <person name="Abe T."/>
            <person name="Yamada Y."/>
            <person name="Muto A."/>
            <person name="Inokuchi H."/>
            <person name="Ikemura T."/>
            <person name="Matsumoto T."/>
            <person name="Sasaki T."/>
            <person name="Itoh T."/>
        </authorList>
    </citation>
    <scope>NUCLEOTIDE SEQUENCE [LARGE SCALE GENOMIC DNA]</scope>
    <source>
        <strain evidence="2">cv. Nipponbare</strain>
    </source>
</reference>
<keyword evidence="2" id="KW-1185">Reference proteome</keyword>
<accession>A0A0P0V6W2</accession>
<dbReference type="EMBL" id="AP014957">
    <property type="protein sequence ID" value="BAS73824.1"/>
    <property type="molecule type" value="Genomic_DNA"/>
</dbReference>